<dbReference type="Proteomes" id="UP000272025">
    <property type="component" value="Unassembled WGS sequence"/>
</dbReference>
<dbReference type="GeneID" id="39582556"/>
<feature type="transmembrane region" description="Helical" evidence="2">
    <location>
        <begin position="341"/>
        <end position="362"/>
    </location>
</feature>
<feature type="region of interest" description="Disordered" evidence="1">
    <location>
        <begin position="1"/>
        <end position="35"/>
    </location>
</feature>
<keyword evidence="2" id="KW-1133">Transmembrane helix</keyword>
<gene>
    <name evidence="3" type="ORF">SODALDRAFT_358179</name>
</gene>
<feature type="transmembrane region" description="Helical" evidence="2">
    <location>
        <begin position="303"/>
        <end position="329"/>
    </location>
</feature>
<dbReference type="RefSeq" id="XP_028467569.1">
    <property type="nucleotide sequence ID" value="XM_028614078.1"/>
</dbReference>
<keyword evidence="2" id="KW-0812">Transmembrane</keyword>
<feature type="region of interest" description="Disordered" evidence="1">
    <location>
        <begin position="145"/>
        <end position="165"/>
    </location>
</feature>
<feature type="compositionally biased region" description="Basic and acidic residues" evidence="1">
    <location>
        <begin position="23"/>
        <end position="33"/>
    </location>
</feature>
<feature type="region of interest" description="Disordered" evidence="1">
    <location>
        <begin position="102"/>
        <end position="132"/>
    </location>
</feature>
<evidence type="ECO:0000256" key="2">
    <source>
        <dbReference type="SAM" id="Phobius"/>
    </source>
</evidence>
<keyword evidence="4" id="KW-1185">Reference proteome</keyword>
<keyword evidence="2" id="KW-0472">Membrane</keyword>
<accession>A0A3N2PZ07</accession>
<evidence type="ECO:0000313" key="4">
    <source>
        <dbReference type="Proteomes" id="UP000272025"/>
    </source>
</evidence>
<feature type="compositionally biased region" description="Low complexity" evidence="1">
    <location>
        <begin position="185"/>
        <end position="201"/>
    </location>
</feature>
<feature type="compositionally biased region" description="Basic and acidic residues" evidence="1">
    <location>
        <begin position="102"/>
        <end position="114"/>
    </location>
</feature>
<name>A0A3N2PZ07_SODAK</name>
<evidence type="ECO:0000256" key="1">
    <source>
        <dbReference type="SAM" id="MobiDB-lite"/>
    </source>
</evidence>
<organism evidence="3 4">
    <name type="scientific">Sodiomyces alkalinus (strain CBS 110278 / VKM F-3762 / F11)</name>
    <name type="common">Alkaliphilic filamentous fungus</name>
    <dbReference type="NCBI Taxonomy" id="1314773"/>
    <lineage>
        <taxon>Eukaryota</taxon>
        <taxon>Fungi</taxon>
        <taxon>Dikarya</taxon>
        <taxon>Ascomycota</taxon>
        <taxon>Pezizomycotina</taxon>
        <taxon>Sordariomycetes</taxon>
        <taxon>Hypocreomycetidae</taxon>
        <taxon>Glomerellales</taxon>
        <taxon>Plectosphaerellaceae</taxon>
        <taxon>Sodiomyces</taxon>
    </lineage>
</organism>
<dbReference type="EMBL" id="ML119053">
    <property type="protein sequence ID" value="ROT39763.1"/>
    <property type="molecule type" value="Genomic_DNA"/>
</dbReference>
<proteinExistence type="predicted"/>
<protein>
    <submittedName>
        <fullName evidence="3">Uncharacterized protein</fullName>
    </submittedName>
</protein>
<sequence length="451" mass="50417">MPTRQMSVDQAVRQEAPMTRGTDNADGRLDRHHPGGFQFHRKLDLSLGKVKRYEDEGSTSCRDRFVRSSRQKLVSYTVNVYCSKYGINTVPSEQEKRLALWEQASRHDSESDSRRAKHRTHTRRFINQQSDSTLVQARAKFLKTTHANSTNEKPPGDSKANQNRQAKANRFKLTCKPFVAFANGSPSSNRSASRRSAPTASVLQDTARHKPRSPKQGTSTTSSSTSVLSRVAEREHSIATPYLQDGRYDLPPDYCTPIMPSSPPHNPPTRCFPVPTSTKHDRILETALAFQTSTTIIPTREPIIIVNFILIAFIGPCCHSHLLSVSVALPGRDHSVLTLNLLYFGDAAVVPLPIFFALAWYVTRTLSLMPCQRLVKSLPSYSLPPVQGFFGHANHGLSVRQPTANLIYLSQPTSFEVATPLHLFLASRPHFRYPTLSIFQSPLLYLAFPSP</sequence>
<feature type="region of interest" description="Disordered" evidence="1">
    <location>
        <begin position="182"/>
        <end position="231"/>
    </location>
</feature>
<dbReference type="AlphaFoldDB" id="A0A3N2PZ07"/>
<reference evidence="3 4" key="1">
    <citation type="journal article" date="2018" name="Mol. Ecol.">
        <title>The obligate alkalophilic soda-lake fungus Sodiomyces alkalinus has shifted to a protein diet.</title>
        <authorList>
            <person name="Grum-Grzhimaylo A.A."/>
            <person name="Falkoski D.L."/>
            <person name="van den Heuvel J."/>
            <person name="Valero-Jimenez C.A."/>
            <person name="Min B."/>
            <person name="Choi I.G."/>
            <person name="Lipzen A."/>
            <person name="Daum C.G."/>
            <person name="Aanen D.K."/>
            <person name="Tsang A."/>
            <person name="Henrissat B."/>
            <person name="Bilanenko E.N."/>
            <person name="de Vries R.P."/>
            <person name="van Kan J.A.L."/>
            <person name="Grigoriev I.V."/>
            <person name="Debets A.J.M."/>
        </authorList>
    </citation>
    <scope>NUCLEOTIDE SEQUENCE [LARGE SCALE GENOMIC DNA]</scope>
    <source>
        <strain evidence="3 4">F11</strain>
    </source>
</reference>
<evidence type="ECO:0000313" key="3">
    <source>
        <dbReference type="EMBL" id="ROT39763.1"/>
    </source>
</evidence>
<feature type="compositionally biased region" description="Basic residues" evidence="1">
    <location>
        <begin position="115"/>
        <end position="124"/>
    </location>
</feature>